<name>A0A1H2VG07_HALVA</name>
<dbReference type="AlphaFoldDB" id="A0A1H2VG07"/>
<proteinExistence type="predicted"/>
<gene>
    <name evidence="1" type="ORF">SAMN05443574_105267</name>
</gene>
<dbReference type="GeneID" id="301691025"/>
<organism evidence="1 2">
    <name type="scientific">Haloarcula vallismortis</name>
    <name type="common">Halobacterium vallismortis</name>
    <dbReference type="NCBI Taxonomy" id="28442"/>
    <lineage>
        <taxon>Archaea</taxon>
        <taxon>Methanobacteriati</taxon>
        <taxon>Methanobacteriota</taxon>
        <taxon>Stenosarchaea group</taxon>
        <taxon>Halobacteria</taxon>
        <taxon>Halobacteriales</taxon>
        <taxon>Haloarculaceae</taxon>
        <taxon>Haloarcula</taxon>
    </lineage>
</organism>
<evidence type="ECO:0000313" key="2">
    <source>
        <dbReference type="Proteomes" id="UP000182573"/>
    </source>
</evidence>
<evidence type="ECO:0008006" key="3">
    <source>
        <dbReference type="Google" id="ProtNLM"/>
    </source>
</evidence>
<dbReference type="Pfam" id="PF24440">
    <property type="entry name" value="DUF7559"/>
    <property type="match status" value="1"/>
</dbReference>
<dbReference type="STRING" id="28442.SAMN05443574_105267"/>
<accession>A0A1H2VG07</accession>
<dbReference type="EMBL" id="FNOF01000005">
    <property type="protein sequence ID" value="SDW66864.1"/>
    <property type="molecule type" value="Genomic_DNA"/>
</dbReference>
<dbReference type="RefSeq" id="WP_004517194.1">
    <property type="nucleotide sequence ID" value="NZ_FNOF01000005.1"/>
</dbReference>
<reference evidence="1 2" key="1">
    <citation type="submission" date="2016-10" db="EMBL/GenBank/DDBJ databases">
        <authorList>
            <person name="de Groot N.N."/>
        </authorList>
    </citation>
    <scope>NUCLEOTIDE SEQUENCE [LARGE SCALE GENOMIC DNA]</scope>
    <source>
        <strain evidence="1 2">DSM 3756</strain>
    </source>
</reference>
<dbReference type="Proteomes" id="UP000182573">
    <property type="component" value="Unassembled WGS sequence"/>
</dbReference>
<evidence type="ECO:0000313" key="1">
    <source>
        <dbReference type="EMBL" id="SDW66864.1"/>
    </source>
</evidence>
<sequence>MPATMEVVCTDDSCELDMFEMHYTYDMPDDVELAAFSCPYCGGTDCLDEVEL</sequence>
<protein>
    <recommendedName>
        <fullName evidence="3">Small CPxCG-related zinc finger protein</fullName>
    </recommendedName>
</protein>
<dbReference type="InterPro" id="IPR055981">
    <property type="entry name" value="DUF7559"/>
</dbReference>